<sequence length="104" mass="12002">MGPHRPHRPRRLRRKVPYLDVVAPVRRTTRSYHARLPTREQLARLDYTALLEVATDLVEQVREARGNLGSALLVDISGQTVRRCEQDAAGALVAGWRQWHREQE</sequence>
<evidence type="ECO:0000313" key="2">
    <source>
        <dbReference type="Proteomes" id="UP001189429"/>
    </source>
</evidence>
<accession>A0ABN9TEL1</accession>
<keyword evidence="2" id="KW-1185">Reference proteome</keyword>
<organism evidence="1 2">
    <name type="scientific">Prorocentrum cordatum</name>
    <dbReference type="NCBI Taxonomy" id="2364126"/>
    <lineage>
        <taxon>Eukaryota</taxon>
        <taxon>Sar</taxon>
        <taxon>Alveolata</taxon>
        <taxon>Dinophyceae</taxon>
        <taxon>Prorocentrales</taxon>
        <taxon>Prorocentraceae</taxon>
        <taxon>Prorocentrum</taxon>
    </lineage>
</organism>
<name>A0ABN9TEL1_9DINO</name>
<dbReference type="EMBL" id="CAUYUJ010014646">
    <property type="protein sequence ID" value="CAK0844230.1"/>
    <property type="molecule type" value="Genomic_DNA"/>
</dbReference>
<evidence type="ECO:0000313" key="1">
    <source>
        <dbReference type="EMBL" id="CAK0844230.1"/>
    </source>
</evidence>
<feature type="non-terminal residue" evidence="1">
    <location>
        <position position="104"/>
    </location>
</feature>
<gene>
    <name evidence="1" type="ORF">PCOR1329_LOCUS38371</name>
</gene>
<dbReference type="Proteomes" id="UP001189429">
    <property type="component" value="Unassembled WGS sequence"/>
</dbReference>
<comment type="caution">
    <text evidence="1">The sequence shown here is derived from an EMBL/GenBank/DDBJ whole genome shotgun (WGS) entry which is preliminary data.</text>
</comment>
<proteinExistence type="predicted"/>
<protein>
    <submittedName>
        <fullName evidence="1">Uncharacterized protein</fullName>
    </submittedName>
</protein>
<reference evidence="1" key="1">
    <citation type="submission" date="2023-10" db="EMBL/GenBank/DDBJ databases">
        <authorList>
            <person name="Chen Y."/>
            <person name="Shah S."/>
            <person name="Dougan E. K."/>
            <person name="Thang M."/>
            <person name="Chan C."/>
        </authorList>
    </citation>
    <scope>NUCLEOTIDE SEQUENCE [LARGE SCALE GENOMIC DNA]</scope>
</reference>